<keyword evidence="1" id="KW-0472">Membrane</keyword>
<dbReference type="AlphaFoldDB" id="A0A6C0HS53"/>
<feature type="transmembrane region" description="Helical" evidence="1">
    <location>
        <begin position="84"/>
        <end position="104"/>
    </location>
</feature>
<evidence type="ECO:0000313" key="2">
    <source>
        <dbReference type="EMBL" id="QHT82753.1"/>
    </source>
</evidence>
<reference evidence="2" key="1">
    <citation type="journal article" date="2020" name="Nature">
        <title>Giant virus diversity and host interactions through global metagenomics.</title>
        <authorList>
            <person name="Schulz F."/>
            <person name="Roux S."/>
            <person name="Paez-Espino D."/>
            <person name="Jungbluth S."/>
            <person name="Walsh D.A."/>
            <person name="Denef V.J."/>
            <person name="McMahon K.D."/>
            <person name="Konstantinidis K.T."/>
            <person name="Eloe-Fadrosh E.A."/>
            <person name="Kyrpides N.C."/>
            <person name="Woyke T."/>
        </authorList>
    </citation>
    <scope>NUCLEOTIDE SEQUENCE</scope>
    <source>
        <strain evidence="2">GVMAG-M-3300023184-165</strain>
    </source>
</reference>
<keyword evidence="1" id="KW-0812">Transmembrane</keyword>
<evidence type="ECO:0000256" key="1">
    <source>
        <dbReference type="SAM" id="Phobius"/>
    </source>
</evidence>
<keyword evidence="1" id="KW-1133">Transmembrane helix</keyword>
<dbReference type="EMBL" id="MN740003">
    <property type="protein sequence ID" value="QHT82753.1"/>
    <property type="molecule type" value="Genomic_DNA"/>
</dbReference>
<sequence length="143" mass="16248">MNSTTKNQNQNKTDYKNNVPLYGESEKDWEKLKAYKIDNGTFYTGPFATARGNPDFGLVPIITKYIFLSAAIYYAILKNYKYTVYALLCYMLGCILNGIRFYYVNTLAGKGEDSKFLLTTVHDNVAGAVLAFIAILYILFKKK</sequence>
<accession>A0A6C0HS53</accession>
<protein>
    <submittedName>
        <fullName evidence="2">Uncharacterized protein</fullName>
    </submittedName>
</protein>
<feature type="transmembrane region" description="Helical" evidence="1">
    <location>
        <begin position="124"/>
        <end position="140"/>
    </location>
</feature>
<organism evidence="2">
    <name type="scientific">viral metagenome</name>
    <dbReference type="NCBI Taxonomy" id="1070528"/>
    <lineage>
        <taxon>unclassified sequences</taxon>
        <taxon>metagenomes</taxon>
        <taxon>organismal metagenomes</taxon>
    </lineage>
</organism>
<name>A0A6C0HS53_9ZZZZ</name>
<proteinExistence type="predicted"/>
<feature type="transmembrane region" description="Helical" evidence="1">
    <location>
        <begin position="56"/>
        <end position="77"/>
    </location>
</feature>